<proteinExistence type="predicted"/>
<feature type="signal peptide" evidence="1">
    <location>
        <begin position="1"/>
        <end position="24"/>
    </location>
</feature>
<gene>
    <name evidence="2" type="ORF">NA57DRAFT_79811</name>
</gene>
<evidence type="ECO:0000313" key="2">
    <source>
        <dbReference type="EMBL" id="KAF2095321.1"/>
    </source>
</evidence>
<feature type="chain" id="PRO_5040299159" evidence="1">
    <location>
        <begin position="25"/>
        <end position="524"/>
    </location>
</feature>
<keyword evidence="3" id="KW-1185">Reference proteome</keyword>
<dbReference type="OrthoDB" id="3943103at2759"/>
<reference evidence="2" key="1">
    <citation type="journal article" date="2020" name="Stud. Mycol.">
        <title>101 Dothideomycetes genomes: a test case for predicting lifestyles and emergence of pathogens.</title>
        <authorList>
            <person name="Haridas S."/>
            <person name="Albert R."/>
            <person name="Binder M."/>
            <person name="Bloem J."/>
            <person name="Labutti K."/>
            <person name="Salamov A."/>
            <person name="Andreopoulos B."/>
            <person name="Baker S."/>
            <person name="Barry K."/>
            <person name="Bills G."/>
            <person name="Bluhm B."/>
            <person name="Cannon C."/>
            <person name="Castanera R."/>
            <person name="Culley D."/>
            <person name="Daum C."/>
            <person name="Ezra D."/>
            <person name="Gonzalez J."/>
            <person name="Henrissat B."/>
            <person name="Kuo A."/>
            <person name="Liang C."/>
            <person name="Lipzen A."/>
            <person name="Lutzoni F."/>
            <person name="Magnuson J."/>
            <person name="Mondo S."/>
            <person name="Nolan M."/>
            <person name="Ohm R."/>
            <person name="Pangilinan J."/>
            <person name="Park H.-J."/>
            <person name="Ramirez L."/>
            <person name="Alfaro M."/>
            <person name="Sun H."/>
            <person name="Tritt A."/>
            <person name="Yoshinaga Y."/>
            <person name="Zwiers L.-H."/>
            <person name="Turgeon B."/>
            <person name="Goodwin S."/>
            <person name="Spatafora J."/>
            <person name="Crous P."/>
            <person name="Grigoriev I."/>
        </authorList>
    </citation>
    <scope>NUCLEOTIDE SEQUENCE</scope>
    <source>
        <strain evidence="2">CBS 133067</strain>
    </source>
</reference>
<sequence length="524" mass="57259">MVHITSSRTCVPLLLLSLLQCASARPSHFYLLPRQANQSLAAASASTGDLTADSSCKDLSDYQFNNKLQLQADFWDKTDTSDMLKDWCDGTSACGSNFASAFADPWGMGQSFSCSMNVPCGRPDCSNMQDDTAPKSGAAYEVMVSLSNVNQYLVNLRAALNQGKDRFNGLSTALQQTFWPSHNPDNLLLGEIMNGGQAAMGMIAAIAGGPMAGIAKELVNGMLNGVYRAMTGKDESLQNLASMEQETDEWYQGCLNSVNTLNDDLMTLGSHDGMSVQDLLADGTWLDYRDHPILNTDASRPLVQEGQLNDLMYHFLLGQLINYSWKQQSTWLVTYPMSEDDFNSRTWNAGSNDGRLKMYYGGTAWFFQSLYMDGNIPTAQNPPGWDKVEDNMGDGFDAHSIIVSSADGFSDSGFDHDFNTNFDQFFSEPDTTTWLSVGPRARGYFSIPVCNLAGSDNVGSLDELNDWLDSPGDWFADGRAKSSYCACKDTTDQTGKLFSDAFPSDMGLQLTGNCDPTETLPPGP</sequence>
<protein>
    <submittedName>
        <fullName evidence="2">Uncharacterized protein</fullName>
    </submittedName>
</protein>
<evidence type="ECO:0000313" key="3">
    <source>
        <dbReference type="Proteomes" id="UP000799772"/>
    </source>
</evidence>
<name>A0A9P4M252_9PEZI</name>
<accession>A0A9P4M252</accession>
<comment type="caution">
    <text evidence="2">The sequence shown here is derived from an EMBL/GenBank/DDBJ whole genome shotgun (WGS) entry which is preliminary data.</text>
</comment>
<organism evidence="2 3">
    <name type="scientific">Rhizodiscina lignyota</name>
    <dbReference type="NCBI Taxonomy" id="1504668"/>
    <lineage>
        <taxon>Eukaryota</taxon>
        <taxon>Fungi</taxon>
        <taxon>Dikarya</taxon>
        <taxon>Ascomycota</taxon>
        <taxon>Pezizomycotina</taxon>
        <taxon>Dothideomycetes</taxon>
        <taxon>Pleosporomycetidae</taxon>
        <taxon>Aulographales</taxon>
        <taxon>Rhizodiscinaceae</taxon>
        <taxon>Rhizodiscina</taxon>
    </lineage>
</organism>
<dbReference type="AlphaFoldDB" id="A0A9P4M252"/>
<evidence type="ECO:0000256" key="1">
    <source>
        <dbReference type="SAM" id="SignalP"/>
    </source>
</evidence>
<dbReference type="EMBL" id="ML978132">
    <property type="protein sequence ID" value="KAF2095321.1"/>
    <property type="molecule type" value="Genomic_DNA"/>
</dbReference>
<dbReference type="Proteomes" id="UP000799772">
    <property type="component" value="Unassembled WGS sequence"/>
</dbReference>
<keyword evidence="1" id="KW-0732">Signal</keyword>